<feature type="domain" description="Acyl-CoA oxidase/dehydrogenase middle" evidence="9">
    <location>
        <begin position="144"/>
        <end position="238"/>
    </location>
</feature>
<dbReference type="FunFam" id="2.40.110.10:FF:000002">
    <property type="entry name" value="Acyl-CoA dehydrogenase fadE12"/>
    <property type="match status" value="1"/>
</dbReference>
<dbReference type="Pfam" id="PF00441">
    <property type="entry name" value="Acyl-CoA_dh_1"/>
    <property type="match status" value="1"/>
</dbReference>
<dbReference type="GO" id="GO:0050660">
    <property type="term" value="F:flavin adenine dinucleotide binding"/>
    <property type="evidence" value="ECO:0007669"/>
    <property type="project" value="InterPro"/>
</dbReference>
<keyword evidence="12" id="KW-1185">Reference proteome</keyword>
<evidence type="ECO:0000256" key="7">
    <source>
        <dbReference type="SAM" id="MobiDB-lite"/>
    </source>
</evidence>
<evidence type="ECO:0000256" key="6">
    <source>
        <dbReference type="RuleBase" id="RU362125"/>
    </source>
</evidence>
<dbReference type="EMBL" id="BMGG01000006">
    <property type="protein sequence ID" value="GGC74885.1"/>
    <property type="molecule type" value="Genomic_DNA"/>
</dbReference>
<evidence type="ECO:0000259" key="9">
    <source>
        <dbReference type="Pfam" id="PF02770"/>
    </source>
</evidence>
<evidence type="ECO:0000256" key="5">
    <source>
        <dbReference type="ARBA" id="ARBA00023002"/>
    </source>
</evidence>
<dbReference type="InterPro" id="IPR046373">
    <property type="entry name" value="Acyl-CoA_Oxase/DH_mid-dom_sf"/>
</dbReference>
<dbReference type="PROSITE" id="PS00072">
    <property type="entry name" value="ACYL_COA_DH_1"/>
    <property type="match status" value="1"/>
</dbReference>
<dbReference type="InterPro" id="IPR006091">
    <property type="entry name" value="Acyl-CoA_Oxase/DH_mid-dom"/>
</dbReference>
<dbReference type="Gene3D" id="1.10.540.10">
    <property type="entry name" value="Acyl-CoA dehydrogenase/oxidase, N-terminal domain"/>
    <property type="match status" value="1"/>
</dbReference>
<feature type="domain" description="Acyl-CoA dehydrogenase/oxidase C-terminal" evidence="8">
    <location>
        <begin position="250"/>
        <end position="398"/>
    </location>
</feature>
<feature type="region of interest" description="Disordered" evidence="7">
    <location>
        <begin position="1"/>
        <end position="23"/>
    </location>
</feature>
<comment type="caution">
    <text evidence="11">The sequence shown here is derived from an EMBL/GenBank/DDBJ whole genome shotgun (WGS) entry which is preliminary data.</text>
</comment>
<evidence type="ECO:0000259" key="10">
    <source>
        <dbReference type="Pfam" id="PF02771"/>
    </source>
</evidence>
<dbReference type="AlphaFoldDB" id="A0A916XIP7"/>
<dbReference type="Pfam" id="PF02771">
    <property type="entry name" value="Acyl-CoA_dh_N"/>
    <property type="match status" value="1"/>
</dbReference>
<keyword evidence="3 6" id="KW-0285">Flavoprotein</keyword>
<feature type="domain" description="Acyl-CoA dehydrogenase/oxidase N-terminal" evidence="10">
    <location>
        <begin position="26"/>
        <end position="139"/>
    </location>
</feature>
<reference evidence="11" key="1">
    <citation type="journal article" date="2014" name="Int. J. Syst. Evol. Microbiol.">
        <title>Complete genome sequence of Corynebacterium casei LMG S-19264T (=DSM 44701T), isolated from a smear-ripened cheese.</title>
        <authorList>
            <consortium name="US DOE Joint Genome Institute (JGI-PGF)"/>
            <person name="Walter F."/>
            <person name="Albersmeier A."/>
            <person name="Kalinowski J."/>
            <person name="Ruckert C."/>
        </authorList>
    </citation>
    <scope>NUCLEOTIDE SEQUENCE</scope>
    <source>
        <strain evidence="11">CGMCC 1.12919</strain>
    </source>
</reference>
<evidence type="ECO:0000256" key="3">
    <source>
        <dbReference type="ARBA" id="ARBA00022630"/>
    </source>
</evidence>
<dbReference type="PANTHER" id="PTHR43884:SF12">
    <property type="entry name" value="ISOVALERYL-COA DEHYDROGENASE, MITOCHONDRIAL-RELATED"/>
    <property type="match status" value="1"/>
</dbReference>
<dbReference type="Pfam" id="PF02770">
    <property type="entry name" value="Acyl-CoA_dh_M"/>
    <property type="match status" value="1"/>
</dbReference>
<dbReference type="Proteomes" id="UP000637002">
    <property type="component" value="Unassembled WGS sequence"/>
</dbReference>
<evidence type="ECO:0000256" key="2">
    <source>
        <dbReference type="ARBA" id="ARBA00009347"/>
    </source>
</evidence>
<dbReference type="Gene3D" id="2.40.110.10">
    <property type="entry name" value="Butyryl-CoA Dehydrogenase, subunit A, domain 2"/>
    <property type="match status" value="1"/>
</dbReference>
<dbReference type="FunFam" id="1.10.540.10:FF:000026">
    <property type="entry name" value="Acyl-CoA dehydrogenase medium chain"/>
    <property type="match status" value="1"/>
</dbReference>
<gene>
    <name evidence="11" type="ORF">GCM10010994_36680</name>
</gene>
<dbReference type="InterPro" id="IPR037069">
    <property type="entry name" value="AcylCoA_DH/ox_N_sf"/>
</dbReference>
<dbReference type="PANTHER" id="PTHR43884">
    <property type="entry name" value="ACYL-COA DEHYDROGENASE"/>
    <property type="match status" value="1"/>
</dbReference>
<dbReference type="InterPro" id="IPR009075">
    <property type="entry name" value="AcylCo_DH/oxidase_C"/>
</dbReference>
<protein>
    <submittedName>
        <fullName evidence="11">Acyl-CoA dehydrogenase</fullName>
    </submittedName>
</protein>
<proteinExistence type="inferred from homology"/>
<evidence type="ECO:0000256" key="1">
    <source>
        <dbReference type="ARBA" id="ARBA00001974"/>
    </source>
</evidence>
<comment type="similarity">
    <text evidence="2 6">Belongs to the acyl-CoA dehydrogenase family.</text>
</comment>
<dbReference type="GO" id="GO:0003995">
    <property type="term" value="F:acyl-CoA dehydrogenase activity"/>
    <property type="evidence" value="ECO:0007669"/>
    <property type="project" value="InterPro"/>
</dbReference>
<organism evidence="11 12">
    <name type="scientific">Chelatococcus reniformis</name>
    <dbReference type="NCBI Taxonomy" id="1494448"/>
    <lineage>
        <taxon>Bacteria</taxon>
        <taxon>Pseudomonadati</taxon>
        <taxon>Pseudomonadota</taxon>
        <taxon>Alphaproteobacteria</taxon>
        <taxon>Hyphomicrobiales</taxon>
        <taxon>Chelatococcaceae</taxon>
        <taxon>Chelatococcus</taxon>
    </lineage>
</organism>
<dbReference type="FunFam" id="1.20.140.10:FF:000001">
    <property type="entry name" value="Acyl-CoA dehydrogenase"/>
    <property type="match status" value="1"/>
</dbReference>
<accession>A0A916XIP7</accession>
<dbReference type="RefSeq" id="WP_244642069.1">
    <property type="nucleotide sequence ID" value="NZ_BMGG01000006.1"/>
</dbReference>
<keyword evidence="5 6" id="KW-0560">Oxidoreductase</keyword>
<comment type="cofactor">
    <cofactor evidence="1 6">
        <name>FAD</name>
        <dbReference type="ChEBI" id="CHEBI:57692"/>
    </cofactor>
</comment>
<dbReference type="InterPro" id="IPR009100">
    <property type="entry name" value="AcylCoA_DH/oxidase_NM_dom_sf"/>
</dbReference>
<evidence type="ECO:0000313" key="11">
    <source>
        <dbReference type="EMBL" id="GGC74885.1"/>
    </source>
</evidence>
<keyword evidence="4 6" id="KW-0274">FAD</keyword>
<dbReference type="InterPro" id="IPR036250">
    <property type="entry name" value="AcylCo_DH-like_C"/>
</dbReference>
<dbReference type="InterPro" id="IPR013786">
    <property type="entry name" value="AcylCoA_DH/ox_N"/>
</dbReference>
<evidence type="ECO:0000259" key="8">
    <source>
        <dbReference type="Pfam" id="PF00441"/>
    </source>
</evidence>
<dbReference type="SUPFAM" id="SSF47203">
    <property type="entry name" value="Acyl-CoA dehydrogenase C-terminal domain-like"/>
    <property type="match status" value="1"/>
</dbReference>
<dbReference type="InterPro" id="IPR006089">
    <property type="entry name" value="Acyl-CoA_DH_CS"/>
</dbReference>
<name>A0A916XIP7_9HYPH</name>
<evidence type="ECO:0000313" key="12">
    <source>
        <dbReference type="Proteomes" id="UP000637002"/>
    </source>
</evidence>
<dbReference type="SUPFAM" id="SSF56645">
    <property type="entry name" value="Acyl-CoA dehydrogenase NM domain-like"/>
    <property type="match status" value="1"/>
</dbReference>
<dbReference type="Gene3D" id="1.20.140.10">
    <property type="entry name" value="Butyryl-CoA Dehydrogenase, subunit A, domain 3"/>
    <property type="match status" value="1"/>
</dbReference>
<sequence>MNMQAREAPPVSPAEPFRPADPPCLTEELRLMRDQVRRFVDQEVLPHADAWEKEGKIPRPVFRRMGELGFLGMRHSPDYGGTDMGPLASMVFAEELARSGYGGFTSSVLVHTDMSACHITLRGTPEQKAKYLPAIIRGETVCSIAVTEADAGSDVAGLRTRAARDGDHWVINGSKMFITNAFYGDLLIVAARTDPGAKGSRGISLFIVERNLPGITATKLDKHGWLCSDTAELGFVDVRVPADALLGEENRGFYGIMETFQNERICIGGICAGESAKAIEFTLDYVKTRQAFGGPLWNQQGVRLKLALLASKAAAARQLAYHAAELASLGQDCIREVSMVKALAPEVLQEVVHGCLQLHGGTGYMRGTPIERMVRDARILTIGGGATEVMLEEVAKRM</sequence>
<reference evidence="11" key="2">
    <citation type="submission" date="2020-09" db="EMBL/GenBank/DDBJ databases">
        <authorList>
            <person name="Sun Q."/>
            <person name="Zhou Y."/>
        </authorList>
    </citation>
    <scope>NUCLEOTIDE SEQUENCE</scope>
    <source>
        <strain evidence="11">CGMCC 1.12919</strain>
    </source>
</reference>
<evidence type="ECO:0000256" key="4">
    <source>
        <dbReference type="ARBA" id="ARBA00022827"/>
    </source>
</evidence>